<reference evidence="2" key="1">
    <citation type="journal article" date="2015" name="PLoS Genet.">
        <title>The dynamic genome and transcriptome of the human fungal pathogen Blastomyces and close relative Emmonsia.</title>
        <authorList>
            <person name="Munoz J.F."/>
            <person name="Gauthier G.M."/>
            <person name="Desjardins C.A."/>
            <person name="Gallo J.E."/>
            <person name="Holder J."/>
            <person name="Sullivan T.D."/>
            <person name="Marty A.J."/>
            <person name="Carmen J.C."/>
            <person name="Chen Z."/>
            <person name="Ding L."/>
            <person name="Gujja S."/>
            <person name="Magrini V."/>
            <person name="Misas E."/>
            <person name="Mitreva M."/>
            <person name="Priest M."/>
            <person name="Saif S."/>
            <person name="Whiston E.A."/>
            <person name="Young S."/>
            <person name="Zeng Q."/>
            <person name="Goldman W.E."/>
            <person name="Mardis E.R."/>
            <person name="Taylor J.W."/>
            <person name="McEwen J.G."/>
            <person name="Clay O.K."/>
            <person name="Klein B.S."/>
            <person name="Cuomo C.A."/>
        </authorList>
    </citation>
    <scope>NUCLEOTIDE SEQUENCE [LARGE SCALE GENOMIC DNA]</scope>
    <source>
        <strain evidence="2">UAMH 139</strain>
    </source>
</reference>
<comment type="caution">
    <text evidence="1">The sequence shown here is derived from an EMBL/GenBank/DDBJ whole genome shotgun (WGS) entry which is preliminary data.</text>
</comment>
<proteinExistence type="predicted"/>
<keyword evidence="2" id="KW-1185">Reference proteome</keyword>
<dbReference type="AlphaFoldDB" id="A0A0H1BHN2"/>
<evidence type="ECO:0000313" key="2">
    <source>
        <dbReference type="Proteomes" id="UP000053573"/>
    </source>
</evidence>
<gene>
    <name evidence="1" type="ORF">EMPG_15895</name>
</gene>
<name>A0A0H1BHN2_9EURO</name>
<accession>A0A0H1BHN2</accession>
<dbReference type="Proteomes" id="UP000053573">
    <property type="component" value="Unassembled WGS sequence"/>
</dbReference>
<feature type="non-terminal residue" evidence="1">
    <location>
        <position position="1"/>
    </location>
</feature>
<organism evidence="1 2">
    <name type="scientific">Blastomyces silverae</name>
    <dbReference type="NCBI Taxonomy" id="2060906"/>
    <lineage>
        <taxon>Eukaryota</taxon>
        <taxon>Fungi</taxon>
        <taxon>Dikarya</taxon>
        <taxon>Ascomycota</taxon>
        <taxon>Pezizomycotina</taxon>
        <taxon>Eurotiomycetes</taxon>
        <taxon>Eurotiomycetidae</taxon>
        <taxon>Onygenales</taxon>
        <taxon>Ajellomycetaceae</taxon>
        <taxon>Blastomyces</taxon>
    </lineage>
</organism>
<evidence type="ECO:0000313" key="1">
    <source>
        <dbReference type="EMBL" id="KLJ08691.1"/>
    </source>
</evidence>
<sequence length="58" mass="6415">TAEVPVPHDCCQKKIYQVVDHEASVVDISMEGRSCSAQEENRSSIQAESIDIQIQLKA</sequence>
<dbReference type="EMBL" id="LDEV01002550">
    <property type="protein sequence ID" value="KLJ08691.1"/>
    <property type="molecule type" value="Genomic_DNA"/>
</dbReference>
<protein>
    <submittedName>
        <fullName evidence="1">Uncharacterized protein</fullName>
    </submittedName>
</protein>